<evidence type="ECO:0000313" key="7">
    <source>
        <dbReference type="EMBL" id="ARF67715.1"/>
    </source>
</evidence>
<keyword evidence="5" id="KW-1133">Transmembrane helix</keyword>
<dbReference type="EMBL" id="CP020557">
    <property type="protein sequence ID" value="ARF67715.1"/>
    <property type="molecule type" value="Genomic_DNA"/>
</dbReference>
<feature type="region of interest" description="Disordered" evidence="4">
    <location>
        <begin position="86"/>
        <end position="109"/>
    </location>
</feature>
<evidence type="ECO:0000256" key="4">
    <source>
        <dbReference type="SAM" id="MobiDB-lite"/>
    </source>
</evidence>
<sequence>MKCGVETKKEICRIFSWRNFIAYIGGLLIGNHVMLVLACALGYWSFSLYRKYKGEADKTKRHYVPLGFAVFVLIIWGGMINAPEQPRQAAPVPTPSAPEPSPSPTVSVQPTPIPERLAAKVVNVSDVNSPVVQIDGKEEKVRLYLVETPEQKEGLSDTPLATEALDFARQKLLDQDVQIEFVNDQKDSQGRRLAFIHLGENLFNQMLLDQGLARMTDYPSDAKYIEDLKRTEETAKSSSHGIWGIANFVTASGYNYEILTAAKEPEPQAVKEQPAKKEQAKPETKPSGQTSPKKEASQSAPKPSPSTSEGSASCSNPTIKGNRNSMIYHVPGGAHYNKTKKNVVMFCSEKEAQAAGYRKSKN</sequence>
<dbReference type="GO" id="GO:0004519">
    <property type="term" value="F:endonuclease activity"/>
    <property type="evidence" value="ECO:0007669"/>
    <property type="project" value="UniProtKB-KW"/>
</dbReference>
<feature type="domain" description="TNase-like" evidence="6">
    <location>
        <begin position="115"/>
        <end position="245"/>
    </location>
</feature>
<dbReference type="SUPFAM" id="SSF57884">
    <property type="entry name" value="Ada DNA repair protein, N-terminal domain (N-Ada 10)"/>
    <property type="match status" value="1"/>
</dbReference>
<evidence type="ECO:0000256" key="2">
    <source>
        <dbReference type="ARBA" id="ARBA00022759"/>
    </source>
</evidence>
<dbReference type="PANTHER" id="PTHR12302">
    <property type="entry name" value="EBNA2 BINDING PROTEIN P100"/>
    <property type="match status" value="1"/>
</dbReference>
<dbReference type="SMART" id="SM00318">
    <property type="entry name" value="SNc"/>
    <property type="match status" value="1"/>
</dbReference>
<dbReference type="GO" id="GO:0016787">
    <property type="term" value="F:hydrolase activity"/>
    <property type="evidence" value="ECO:0007669"/>
    <property type="project" value="UniProtKB-KW"/>
</dbReference>
<keyword evidence="1" id="KW-0540">Nuclease</keyword>
<protein>
    <recommendedName>
        <fullName evidence="6">TNase-like domain-containing protein</fullName>
    </recommendedName>
</protein>
<evidence type="ECO:0000259" key="6">
    <source>
        <dbReference type="PROSITE" id="PS50830"/>
    </source>
</evidence>
<feature type="compositionally biased region" description="Pro residues" evidence="4">
    <location>
        <begin position="92"/>
        <end position="103"/>
    </location>
</feature>
<name>A0A1V0UQZ6_9BACL</name>
<feature type="compositionally biased region" description="Basic and acidic residues" evidence="4">
    <location>
        <begin position="273"/>
        <end position="284"/>
    </location>
</feature>
<organism evidence="7 8">
    <name type="scientific">Paenibacillus larvae subsp. pulvifaciens</name>
    <dbReference type="NCBI Taxonomy" id="1477"/>
    <lineage>
        <taxon>Bacteria</taxon>
        <taxon>Bacillati</taxon>
        <taxon>Bacillota</taxon>
        <taxon>Bacilli</taxon>
        <taxon>Bacillales</taxon>
        <taxon>Paenibacillaceae</taxon>
        <taxon>Paenibacillus</taxon>
    </lineage>
</organism>
<evidence type="ECO:0000256" key="3">
    <source>
        <dbReference type="ARBA" id="ARBA00022801"/>
    </source>
</evidence>
<dbReference type="Gene3D" id="3.40.10.10">
    <property type="entry name" value="DNA Methylphosphotriester Repair Domain"/>
    <property type="match status" value="1"/>
</dbReference>
<keyword evidence="5" id="KW-0812">Transmembrane</keyword>
<dbReference type="Proteomes" id="UP000192727">
    <property type="component" value="Chromosome"/>
</dbReference>
<dbReference type="InterPro" id="IPR016071">
    <property type="entry name" value="Staphylococal_nuclease_OB-fold"/>
</dbReference>
<gene>
    <name evidence="7" type="ORF">B7C51_07555</name>
</gene>
<feature type="region of interest" description="Disordered" evidence="4">
    <location>
        <begin position="265"/>
        <end position="334"/>
    </location>
</feature>
<dbReference type="PROSITE" id="PS50830">
    <property type="entry name" value="TNASE_3"/>
    <property type="match status" value="1"/>
</dbReference>
<dbReference type="SUPFAM" id="SSF50199">
    <property type="entry name" value="Staphylococcal nuclease"/>
    <property type="match status" value="1"/>
</dbReference>
<dbReference type="InterPro" id="IPR035451">
    <property type="entry name" value="Ada-like_dom_sf"/>
</dbReference>
<feature type="transmembrane region" description="Helical" evidence="5">
    <location>
        <begin position="20"/>
        <end position="43"/>
    </location>
</feature>
<evidence type="ECO:0000256" key="5">
    <source>
        <dbReference type="SAM" id="Phobius"/>
    </source>
</evidence>
<feature type="compositionally biased region" description="Polar residues" evidence="4">
    <location>
        <begin position="286"/>
        <end position="325"/>
    </location>
</feature>
<evidence type="ECO:0000313" key="8">
    <source>
        <dbReference type="Proteomes" id="UP000192727"/>
    </source>
</evidence>
<proteinExistence type="predicted"/>
<feature type="transmembrane region" description="Helical" evidence="5">
    <location>
        <begin position="63"/>
        <end position="82"/>
    </location>
</feature>
<dbReference type="AlphaFoldDB" id="A0A1V0UQZ6"/>
<keyword evidence="3" id="KW-0378">Hydrolase</keyword>
<dbReference type="PANTHER" id="PTHR12302:SF3">
    <property type="entry name" value="SERINE_THREONINE-PROTEIN KINASE 31"/>
    <property type="match status" value="1"/>
</dbReference>
<evidence type="ECO:0000256" key="1">
    <source>
        <dbReference type="ARBA" id="ARBA00022722"/>
    </source>
</evidence>
<accession>A0A1V0UQZ6</accession>
<reference evidence="7 8" key="1">
    <citation type="submission" date="2017-03" db="EMBL/GenBank/DDBJ databases">
        <title>Paenibacillus larvae genome sequencing.</title>
        <authorList>
            <person name="Dingman D.W."/>
        </authorList>
    </citation>
    <scope>NUCLEOTIDE SEQUENCE [LARGE SCALE GENOMIC DNA]</scope>
    <source>
        <strain evidence="7 8">SAG 10367</strain>
    </source>
</reference>
<dbReference type="InterPro" id="IPR035437">
    <property type="entry name" value="SNase_OB-fold_sf"/>
</dbReference>
<dbReference type="Gene3D" id="2.40.50.90">
    <property type="match status" value="1"/>
</dbReference>
<dbReference type="Pfam" id="PF00565">
    <property type="entry name" value="SNase"/>
    <property type="match status" value="1"/>
</dbReference>
<keyword evidence="2" id="KW-0255">Endonuclease</keyword>
<keyword evidence="5" id="KW-0472">Membrane</keyword>